<keyword evidence="3" id="KW-1185">Reference proteome</keyword>
<dbReference type="AlphaFoldDB" id="A0A1S2L7S9"/>
<sequence>MKYHLYILYFLAIANVICLIAEFPYLVNLSVGLVAIIHIVTVLLMLHLEKKKCNDRRVKA</sequence>
<name>A0A1S2L7S9_9BACI</name>
<feature type="transmembrane region" description="Helical" evidence="1">
    <location>
        <begin position="31"/>
        <end position="48"/>
    </location>
</feature>
<protein>
    <submittedName>
        <fullName evidence="2">Uncharacterized protein</fullName>
    </submittedName>
</protein>
<evidence type="ECO:0000256" key="1">
    <source>
        <dbReference type="SAM" id="Phobius"/>
    </source>
</evidence>
<accession>A0A1S2L7S9</accession>
<keyword evidence="1" id="KW-0472">Membrane</keyword>
<proteinExistence type="predicted"/>
<feature type="transmembrane region" description="Helical" evidence="1">
    <location>
        <begin position="7"/>
        <end position="25"/>
    </location>
</feature>
<keyword evidence="1" id="KW-1133">Transmembrane helix</keyword>
<organism evidence="2 3">
    <name type="scientific">Anaerobacillus arseniciselenatis</name>
    <dbReference type="NCBI Taxonomy" id="85682"/>
    <lineage>
        <taxon>Bacteria</taxon>
        <taxon>Bacillati</taxon>
        <taxon>Bacillota</taxon>
        <taxon>Bacilli</taxon>
        <taxon>Bacillales</taxon>
        <taxon>Bacillaceae</taxon>
        <taxon>Anaerobacillus</taxon>
    </lineage>
</organism>
<evidence type="ECO:0000313" key="2">
    <source>
        <dbReference type="EMBL" id="OIJ07635.1"/>
    </source>
</evidence>
<keyword evidence="1" id="KW-0812">Transmembrane</keyword>
<evidence type="ECO:0000313" key="3">
    <source>
        <dbReference type="Proteomes" id="UP000180098"/>
    </source>
</evidence>
<dbReference type="EMBL" id="MLQQ01000058">
    <property type="protein sequence ID" value="OIJ07635.1"/>
    <property type="molecule type" value="Genomic_DNA"/>
</dbReference>
<reference evidence="2 3" key="1">
    <citation type="submission" date="2016-10" db="EMBL/GenBank/DDBJ databases">
        <title>Draft genome sequences of four alkaliphilic bacteria belonging to the Anaerobacillus genus.</title>
        <authorList>
            <person name="Bassil N.M."/>
            <person name="Lloyd J.R."/>
        </authorList>
    </citation>
    <scope>NUCLEOTIDE SEQUENCE [LARGE SCALE GENOMIC DNA]</scope>
    <source>
        <strain evidence="2 3">DSM 15340</strain>
    </source>
</reference>
<comment type="caution">
    <text evidence="2">The sequence shown here is derived from an EMBL/GenBank/DDBJ whole genome shotgun (WGS) entry which is preliminary data.</text>
</comment>
<gene>
    <name evidence="2" type="ORF">BKP35_18285</name>
</gene>
<dbReference type="Proteomes" id="UP000180098">
    <property type="component" value="Unassembled WGS sequence"/>
</dbReference>